<protein>
    <submittedName>
        <fullName evidence="2">Uncharacterized protein</fullName>
    </submittedName>
</protein>
<proteinExistence type="predicted"/>
<feature type="region of interest" description="Disordered" evidence="1">
    <location>
        <begin position="35"/>
        <end position="65"/>
    </location>
</feature>
<name>A0A5B7ILZ5_PORTR</name>
<dbReference type="EMBL" id="VSRR010061249">
    <property type="protein sequence ID" value="MPC82999.1"/>
    <property type="molecule type" value="Genomic_DNA"/>
</dbReference>
<dbReference type="Proteomes" id="UP000324222">
    <property type="component" value="Unassembled WGS sequence"/>
</dbReference>
<comment type="caution">
    <text evidence="2">The sequence shown here is derived from an EMBL/GenBank/DDBJ whole genome shotgun (WGS) entry which is preliminary data.</text>
</comment>
<dbReference type="AlphaFoldDB" id="A0A5B7ILZ5"/>
<evidence type="ECO:0000313" key="2">
    <source>
        <dbReference type="EMBL" id="MPC82999.1"/>
    </source>
</evidence>
<accession>A0A5B7ILZ5</accession>
<gene>
    <name evidence="2" type="ORF">E2C01_077688</name>
</gene>
<keyword evidence="3" id="KW-1185">Reference proteome</keyword>
<evidence type="ECO:0000256" key="1">
    <source>
        <dbReference type="SAM" id="MobiDB-lite"/>
    </source>
</evidence>
<sequence length="65" mass="7249">MARWSTWQLQVRCHTTEPVPNCQIWSHQALAPLLSPHASGRRRGSAKDPPVSDGRAGGRGRMKEM</sequence>
<evidence type="ECO:0000313" key="3">
    <source>
        <dbReference type="Proteomes" id="UP000324222"/>
    </source>
</evidence>
<reference evidence="2 3" key="1">
    <citation type="submission" date="2019-05" db="EMBL/GenBank/DDBJ databases">
        <title>Another draft genome of Portunus trituberculatus and its Hox gene families provides insights of decapod evolution.</title>
        <authorList>
            <person name="Jeong J.-H."/>
            <person name="Song I."/>
            <person name="Kim S."/>
            <person name="Choi T."/>
            <person name="Kim D."/>
            <person name="Ryu S."/>
            <person name="Kim W."/>
        </authorList>
    </citation>
    <scope>NUCLEOTIDE SEQUENCE [LARGE SCALE GENOMIC DNA]</scope>
    <source>
        <tissue evidence="2">Muscle</tissue>
    </source>
</reference>
<organism evidence="2 3">
    <name type="scientific">Portunus trituberculatus</name>
    <name type="common">Swimming crab</name>
    <name type="synonym">Neptunus trituberculatus</name>
    <dbReference type="NCBI Taxonomy" id="210409"/>
    <lineage>
        <taxon>Eukaryota</taxon>
        <taxon>Metazoa</taxon>
        <taxon>Ecdysozoa</taxon>
        <taxon>Arthropoda</taxon>
        <taxon>Crustacea</taxon>
        <taxon>Multicrustacea</taxon>
        <taxon>Malacostraca</taxon>
        <taxon>Eumalacostraca</taxon>
        <taxon>Eucarida</taxon>
        <taxon>Decapoda</taxon>
        <taxon>Pleocyemata</taxon>
        <taxon>Brachyura</taxon>
        <taxon>Eubrachyura</taxon>
        <taxon>Portunoidea</taxon>
        <taxon>Portunidae</taxon>
        <taxon>Portuninae</taxon>
        <taxon>Portunus</taxon>
    </lineage>
</organism>